<dbReference type="PROSITE" id="PS50059">
    <property type="entry name" value="FKBP_PPIASE"/>
    <property type="match status" value="1"/>
</dbReference>
<dbReference type="RefSeq" id="XP_002503887.1">
    <property type="nucleotide sequence ID" value="XM_002503841.1"/>
</dbReference>
<dbReference type="EC" id="5.2.1.8" evidence="2 5"/>
<dbReference type="SUPFAM" id="SSF54534">
    <property type="entry name" value="FKBP-like"/>
    <property type="match status" value="1"/>
</dbReference>
<evidence type="ECO:0000256" key="5">
    <source>
        <dbReference type="PROSITE-ProRule" id="PRU00277"/>
    </source>
</evidence>
<protein>
    <recommendedName>
        <fullName evidence="2 5">peptidylprolyl isomerase</fullName>
        <ecNumber evidence="2 5">5.2.1.8</ecNumber>
    </recommendedName>
</protein>
<sequence length="236" mass="24883">MNHATLATAAAGITVRVTRGRALRGTRRPARARPLAPPRAAKDGDRLDAPSSALNSSRRVALGGAALATLLATLPTRDDAVASDAGDWSSPGLAAEDPLPDVKYVKTGDGLVYEQVNQGAGEPAKAGDVAVFHWIIRRANGYFIYGSIDCGIGCGNGDPSEYRLGPDGNLIAGLDELLTGMRPGEKRRALVPPALGYVRKGMEPQPPEFGQKRQVEAHANEPLVFEVKLIKTRTGA</sequence>
<dbReference type="PANTHER" id="PTHR43811:SF26">
    <property type="entry name" value="PEPTIDYL-PROLYL CIS-TRANS ISOMERASE FKBP16-1, CHLOROPLASTIC"/>
    <property type="match status" value="1"/>
</dbReference>
<reference evidence="8 9" key="1">
    <citation type="journal article" date="2009" name="Science">
        <title>Green evolution and dynamic adaptations revealed by genomes of the marine picoeukaryotes Micromonas.</title>
        <authorList>
            <person name="Worden A.Z."/>
            <person name="Lee J.H."/>
            <person name="Mock T."/>
            <person name="Rouze P."/>
            <person name="Simmons M.P."/>
            <person name="Aerts A.L."/>
            <person name="Allen A.E."/>
            <person name="Cuvelier M.L."/>
            <person name="Derelle E."/>
            <person name="Everett M.V."/>
            <person name="Foulon E."/>
            <person name="Grimwood J."/>
            <person name="Gundlach H."/>
            <person name="Henrissat B."/>
            <person name="Napoli C."/>
            <person name="McDonald S.M."/>
            <person name="Parker M.S."/>
            <person name="Rombauts S."/>
            <person name="Salamov A."/>
            <person name="Von Dassow P."/>
            <person name="Badger J.H."/>
            <person name="Coutinho P.M."/>
            <person name="Demir E."/>
            <person name="Dubchak I."/>
            <person name="Gentemann C."/>
            <person name="Eikrem W."/>
            <person name="Gready J.E."/>
            <person name="John U."/>
            <person name="Lanier W."/>
            <person name="Lindquist E.A."/>
            <person name="Lucas S."/>
            <person name="Mayer K.F."/>
            <person name="Moreau H."/>
            <person name="Not F."/>
            <person name="Otillar R."/>
            <person name="Panaud O."/>
            <person name="Pangilinan J."/>
            <person name="Paulsen I."/>
            <person name="Piegu B."/>
            <person name="Poliakov A."/>
            <person name="Robbens S."/>
            <person name="Schmutz J."/>
            <person name="Toulza E."/>
            <person name="Wyss T."/>
            <person name="Zelensky A."/>
            <person name="Zhou K."/>
            <person name="Armbrust E.V."/>
            <person name="Bhattacharya D."/>
            <person name="Goodenough U.W."/>
            <person name="Van de Peer Y."/>
            <person name="Grigoriev I.V."/>
        </authorList>
    </citation>
    <scope>NUCLEOTIDE SEQUENCE [LARGE SCALE GENOMIC DNA]</scope>
    <source>
        <strain evidence="9">RCC299 / NOUM17</strain>
    </source>
</reference>
<dbReference type="eggNOG" id="KOG0552">
    <property type="taxonomic scope" value="Eukaryota"/>
</dbReference>
<dbReference type="OrthoDB" id="1902587at2759"/>
<organism evidence="8 9">
    <name type="scientific">Micromonas commoda (strain RCC299 / NOUM17 / CCMP2709)</name>
    <name type="common">Picoplanktonic green alga</name>
    <dbReference type="NCBI Taxonomy" id="296587"/>
    <lineage>
        <taxon>Eukaryota</taxon>
        <taxon>Viridiplantae</taxon>
        <taxon>Chlorophyta</taxon>
        <taxon>Mamiellophyceae</taxon>
        <taxon>Mamiellales</taxon>
        <taxon>Mamiellaceae</taxon>
        <taxon>Micromonas</taxon>
    </lineage>
</organism>
<feature type="domain" description="PPIase FKBP-type" evidence="7">
    <location>
        <begin position="127"/>
        <end position="233"/>
    </location>
</feature>
<accession>C1EA52</accession>
<evidence type="ECO:0000259" key="7">
    <source>
        <dbReference type="PROSITE" id="PS50059"/>
    </source>
</evidence>
<evidence type="ECO:0000256" key="6">
    <source>
        <dbReference type="SAM" id="MobiDB-lite"/>
    </source>
</evidence>
<dbReference type="PANTHER" id="PTHR43811">
    <property type="entry name" value="FKBP-TYPE PEPTIDYL-PROLYL CIS-TRANS ISOMERASE FKPA"/>
    <property type="match status" value="1"/>
</dbReference>
<proteinExistence type="predicted"/>
<gene>
    <name evidence="8" type="ORF">MICPUN_59950</name>
</gene>
<dbReference type="InterPro" id="IPR001179">
    <property type="entry name" value="PPIase_FKBP_dom"/>
</dbReference>
<dbReference type="Gene3D" id="3.10.50.40">
    <property type="match status" value="1"/>
</dbReference>
<comment type="catalytic activity">
    <reaction evidence="1 5">
        <text>[protein]-peptidylproline (omega=180) = [protein]-peptidylproline (omega=0)</text>
        <dbReference type="Rhea" id="RHEA:16237"/>
        <dbReference type="Rhea" id="RHEA-COMP:10747"/>
        <dbReference type="Rhea" id="RHEA-COMP:10748"/>
        <dbReference type="ChEBI" id="CHEBI:83833"/>
        <dbReference type="ChEBI" id="CHEBI:83834"/>
        <dbReference type="EC" id="5.2.1.8"/>
    </reaction>
</comment>
<evidence type="ECO:0000256" key="1">
    <source>
        <dbReference type="ARBA" id="ARBA00000971"/>
    </source>
</evidence>
<dbReference type="InterPro" id="IPR046357">
    <property type="entry name" value="PPIase_dom_sf"/>
</dbReference>
<evidence type="ECO:0000313" key="9">
    <source>
        <dbReference type="Proteomes" id="UP000002009"/>
    </source>
</evidence>
<keyword evidence="9" id="KW-1185">Reference proteome</keyword>
<evidence type="ECO:0000256" key="2">
    <source>
        <dbReference type="ARBA" id="ARBA00013194"/>
    </source>
</evidence>
<dbReference type="InParanoid" id="C1EA52"/>
<dbReference type="KEGG" id="mis:MICPUN_59950"/>
<dbReference type="Proteomes" id="UP000002009">
    <property type="component" value="Chromosome 7"/>
</dbReference>
<name>C1EA52_MICCC</name>
<feature type="compositionally biased region" description="Basic residues" evidence="6">
    <location>
        <begin position="20"/>
        <end position="31"/>
    </location>
</feature>
<dbReference type="AlphaFoldDB" id="C1EA52"/>
<evidence type="ECO:0000256" key="4">
    <source>
        <dbReference type="ARBA" id="ARBA00023235"/>
    </source>
</evidence>
<dbReference type="GO" id="GO:0003755">
    <property type="term" value="F:peptidyl-prolyl cis-trans isomerase activity"/>
    <property type="evidence" value="ECO:0007669"/>
    <property type="project" value="UniProtKB-KW"/>
</dbReference>
<dbReference type="GeneID" id="8244831"/>
<evidence type="ECO:0000313" key="8">
    <source>
        <dbReference type="EMBL" id="ACO65145.1"/>
    </source>
</evidence>
<feature type="region of interest" description="Disordered" evidence="6">
    <location>
        <begin position="20"/>
        <end position="53"/>
    </location>
</feature>
<dbReference type="Pfam" id="PF00254">
    <property type="entry name" value="FKBP_C"/>
    <property type="match status" value="1"/>
</dbReference>
<dbReference type="EMBL" id="CP001328">
    <property type="protein sequence ID" value="ACO65145.1"/>
    <property type="molecule type" value="Genomic_DNA"/>
</dbReference>
<keyword evidence="3 5" id="KW-0697">Rotamase</keyword>
<evidence type="ECO:0000256" key="3">
    <source>
        <dbReference type="ARBA" id="ARBA00023110"/>
    </source>
</evidence>
<dbReference type="OMA" id="HWIIRRA"/>
<keyword evidence="4 5" id="KW-0413">Isomerase</keyword>
<dbReference type="STRING" id="296587.C1EA52"/>
<dbReference type="FunCoup" id="C1EA52">
    <property type="interactions" value="416"/>
</dbReference>